<dbReference type="InterPro" id="IPR045281">
    <property type="entry name" value="CONSTANS-like"/>
</dbReference>
<evidence type="ECO:0000256" key="4">
    <source>
        <dbReference type="SAM" id="MobiDB-lite"/>
    </source>
</evidence>
<reference evidence="6 7" key="1">
    <citation type="submission" date="2023-10" db="EMBL/GenBank/DDBJ databases">
        <title>Chromosome-scale genome assembly provides insights into flower coloration mechanisms of Canna indica.</title>
        <authorList>
            <person name="Li C."/>
        </authorList>
    </citation>
    <scope>NUCLEOTIDE SEQUENCE [LARGE SCALE GENOMIC DNA]</scope>
    <source>
        <tissue evidence="6">Flower</tissue>
    </source>
</reference>
<sequence>MASGSSGVGRGRGRGAGAGTGHLGAGIAPRECESCRAAPGIPFCRVEWSFLCTGCAAVVHGQSWIVAVPPSTTPGPNLNPVAGAYTVPYAYQYPVPANPSPGPNPNPTAAPLPSSQHNPSPSPSANPNHVVHLSSDEDESAGDPGEEDDGSGSRKRRRPSSEGESAGREASVMRYKEKRKSRNFDKTIRYESRKTHAELKPRVGGKFVKTADDAVDEIEEGAGGDGVDSARIGEFVSDGHGVRADSSGEARVNAIAESAVPSEQLKPLDPGEMVTTSPSFEVEQFGGVDLGQMDAGEEVGLL</sequence>
<comment type="subcellular location">
    <subcellularLocation>
        <location evidence="1 3">Nucleus</location>
    </subcellularLocation>
</comment>
<feature type="compositionally biased region" description="Low complexity" evidence="4">
    <location>
        <begin position="111"/>
        <end position="128"/>
    </location>
</feature>
<feature type="domain" description="CCT" evidence="5">
    <location>
        <begin position="168"/>
        <end position="210"/>
    </location>
</feature>
<protein>
    <recommendedName>
        <fullName evidence="5">CCT domain-containing protein</fullName>
    </recommendedName>
</protein>
<keyword evidence="7" id="KW-1185">Reference proteome</keyword>
<keyword evidence="2 3" id="KW-0539">Nucleus</keyword>
<dbReference type="PANTHER" id="PTHR31319:SF77">
    <property type="entry name" value="ZINC FINGER PROTEIN CONSTANS-LIKE 4"/>
    <property type="match status" value="1"/>
</dbReference>
<dbReference type="GO" id="GO:0003700">
    <property type="term" value="F:DNA-binding transcription factor activity"/>
    <property type="evidence" value="ECO:0007669"/>
    <property type="project" value="TreeGrafter"/>
</dbReference>
<proteinExistence type="predicted"/>
<evidence type="ECO:0000259" key="5">
    <source>
        <dbReference type="PROSITE" id="PS51017"/>
    </source>
</evidence>
<dbReference type="PROSITE" id="PS51017">
    <property type="entry name" value="CCT"/>
    <property type="match status" value="1"/>
</dbReference>
<dbReference type="Pfam" id="PF06203">
    <property type="entry name" value="CCT"/>
    <property type="match status" value="1"/>
</dbReference>
<dbReference type="Proteomes" id="UP001327560">
    <property type="component" value="Chromosome 4"/>
</dbReference>
<dbReference type="PANTHER" id="PTHR31319">
    <property type="entry name" value="ZINC FINGER PROTEIN CONSTANS-LIKE 4"/>
    <property type="match status" value="1"/>
</dbReference>
<evidence type="ECO:0000256" key="3">
    <source>
        <dbReference type="PROSITE-ProRule" id="PRU00357"/>
    </source>
</evidence>
<feature type="region of interest" description="Disordered" evidence="4">
    <location>
        <begin position="1"/>
        <end position="22"/>
    </location>
</feature>
<accession>A0AAQ3KED3</accession>
<dbReference type="InterPro" id="IPR010402">
    <property type="entry name" value="CCT_domain"/>
</dbReference>
<name>A0AAQ3KED3_9LILI</name>
<dbReference type="AlphaFoldDB" id="A0AAQ3KED3"/>
<evidence type="ECO:0000313" key="6">
    <source>
        <dbReference type="EMBL" id="WOL04226.1"/>
    </source>
</evidence>
<dbReference type="EMBL" id="CP136893">
    <property type="protein sequence ID" value="WOL04226.1"/>
    <property type="molecule type" value="Genomic_DNA"/>
</dbReference>
<dbReference type="GO" id="GO:0005634">
    <property type="term" value="C:nucleus"/>
    <property type="evidence" value="ECO:0007669"/>
    <property type="project" value="UniProtKB-SubCell"/>
</dbReference>
<feature type="region of interest" description="Disordered" evidence="4">
    <location>
        <begin position="98"/>
        <end position="189"/>
    </location>
</feature>
<organism evidence="6 7">
    <name type="scientific">Canna indica</name>
    <name type="common">Indian-shot</name>
    <dbReference type="NCBI Taxonomy" id="4628"/>
    <lineage>
        <taxon>Eukaryota</taxon>
        <taxon>Viridiplantae</taxon>
        <taxon>Streptophyta</taxon>
        <taxon>Embryophyta</taxon>
        <taxon>Tracheophyta</taxon>
        <taxon>Spermatophyta</taxon>
        <taxon>Magnoliopsida</taxon>
        <taxon>Liliopsida</taxon>
        <taxon>Zingiberales</taxon>
        <taxon>Cannaceae</taxon>
        <taxon>Canna</taxon>
    </lineage>
</organism>
<feature type="compositionally biased region" description="Pro residues" evidence="4">
    <location>
        <begin position="98"/>
        <end position="110"/>
    </location>
</feature>
<evidence type="ECO:0000256" key="1">
    <source>
        <dbReference type="ARBA" id="ARBA00004123"/>
    </source>
</evidence>
<feature type="compositionally biased region" description="Acidic residues" evidence="4">
    <location>
        <begin position="136"/>
        <end position="150"/>
    </location>
</feature>
<evidence type="ECO:0000313" key="7">
    <source>
        <dbReference type="Proteomes" id="UP001327560"/>
    </source>
</evidence>
<gene>
    <name evidence="6" type="ORF">Cni_G12947</name>
</gene>
<dbReference type="GO" id="GO:0009909">
    <property type="term" value="P:regulation of flower development"/>
    <property type="evidence" value="ECO:0007669"/>
    <property type="project" value="InterPro"/>
</dbReference>
<evidence type="ECO:0000256" key="2">
    <source>
        <dbReference type="ARBA" id="ARBA00023242"/>
    </source>
</evidence>